<accession>A0A558GTF5</accession>
<gene>
    <name evidence="4" type="ORF">FQP90_17430</name>
</gene>
<name>A0A558GTF5_PAENT</name>
<keyword evidence="3" id="KW-0732">Signal</keyword>
<dbReference type="EMBL" id="VNFK01000015">
    <property type="protein sequence ID" value="TVU60169.1"/>
    <property type="molecule type" value="Genomic_DNA"/>
</dbReference>
<reference evidence="4 5" key="1">
    <citation type="submission" date="2019-07" db="EMBL/GenBank/DDBJ databases">
        <title>Diversity of Bacteria from Kongsfjorden, Arctic.</title>
        <authorList>
            <person name="Yu Y."/>
        </authorList>
    </citation>
    <scope>NUCLEOTIDE SEQUENCE [LARGE SCALE GENOMIC DNA]</scope>
    <source>
        <strain evidence="4 5">SM1928</strain>
    </source>
</reference>
<dbReference type="OrthoDB" id="5123397at2"/>
<feature type="transmembrane region" description="Helical" evidence="2">
    <location>
        <begin position="67"/>
        <end position="88"/>
    </location>
</feature>
<proteinExistence type="predicted"/>
<evidence type="ECO:0000256" key="2">
    <source>
        <dbReference type="SAM" id="Phobius"/>
    </source>
</evidence>
<keyword evidence="2" id="KW-0472">Membrane</keyword>
<evidence type="ECO:0000313" key="5">
    <source>
        <dbReference type="Proteomes" id="UP000316500"/>
    </source>
</evidence>
<evidence type="ECO:0008006" key="6">
    <source>
        <dbReference type="Google" id="ProtNLM"/>
    </source>
</evidence>
<evidence type="ECO:0000313" key="4">
    <source>
        <dbReference type="EMBL" id="TVU60169.1"/>
    </source>
</evidence>
<evidence type="ECO:0000256" key="3">
    <source>
        <dbReference type="SAM" id="SignalP"/>
    </source>
</evidence>
<dbReference type="RefSeq" id="WP_144652334.1">
    <property type="nucleotide sequence ID" value="NZ_VNFK01000015.1"/>
</dbReference>
<dbReference type="AlphaFoldDB" id="A0A558GTF5"/>
<organism evidence="4 5">
    <name type="scientific">Paenarthrobacter nitroguajacolicus</name>
    <name type="common">Arthrobacter nitroguajacolicus</name>
    <dbReference type="NCBI Taxonomy" id="211146"/>
    <lineage>
        <taxon>Bacteria</taxon>
        <taxon>Bacillati</taxon>
        <taxon>Actinomycetota</taxon>
        <taxon>Actinomycetes</taxon>
        <taxon>Micrococcales</taxon>
        <taxon>Micrococcaceae</taxon>
        <taxon>Paenarthrobacter</taxon>
    </lineage>
</organism>
<feature type="chain" id="PRO_5022005310" description="Alkaline shock response membrane anchor protein AmaP" evidence="3">
    <location>
        <begin position="26"/>
        <end position="213"/>
    </location>
</feature>
<keyword evidence="2" id="KW-1133">Transmembrane helix</keyword>
<comment type="caution">
    <text evidence="4">The sequence shown here is derived from an EMBL/GenBank/DDBJ whole genome shotgun (WGS) entry which is preliminary data.</text>
</comment>
<keyword evidence="2" id="KW-0812">Transmembrane</keyword>
<dbReference type="Proteomes" id="UP000316500">
    <property type="component" value="Unassembled WGS sequence"/>
</dbReference>
<feature type="signal peptide" evidence="3">
    <location>
        <begin position="1"/>
        <end position="25"/>
    </location>
</feature>
<evidence type="ECO:0000256" key="1">
    <source>
        <dbReference type="SAM" id="MobiDB-lite"/>
    </source>
</evidence>
<protein>
    <recommendedName>
        <fullName evidence="6">Alkaline shock response membrane anchor protein AmaP</fullName>
    </recommendedName>
</protein>
<feature type="region of interest" description="Disordered" evidence="1">
    <location>
        <begin position="92"/>
        <end position="118"/>
    </location>
</feature>
<sequence length="213" mass="22236">MRQTNRALNRILLALLGLALLGAGAAVIAAGTLPGAADTWTTMASSVRDSARNLVDTAPLPDPVRSWWLVAGIAALLVGVALSAAWLASQGGGRTPRLAEQQDGAEERGGSQGAGDARGRTVVDVGLVSTALREALRGNRDVLATSVSAWESRRGTALRLRVEARKGSSPRELADTAEELIREIDALLGHPIPVLVRITSGARTQVSGSRRAR</sequence>